<dbReference type="InterPro" id="IPR036695">
    <property type="entry name" value="Arg-tRNA-synth_N_sf"/>
</dbReference>
<reference evidence="13 14" key="1">
    <citation type="journal article" date="2024" name="IMA Fungus">
        <title>Apiospora arundinis, a panoply of carbohydrate-active enzymes and secondary metabolites.</title>
        <authorList>
            <person name="Sorensen T."/>
            <person name="Petersen C."/>
            <person name="Muurmann A.T."/>
            <person name="Christiansen J.V."/>
            <person name="Brundto M.L."/>
            <person name="Overgaard C.K."/>
            <person name="Boysen A.T."/>
            <person name="Wollenberg R.D."/>
            <person name="Larsen T.O."/>
            <person name="Sorensen J.L."/>
            <person name="Nielsen K.L."/>
            <person name="Sondergaard T.E."/>
        </authorList>
    </citation>
    <scope>NUCLEOTIDE SEQUENCE [LARGE SCALE GENOMIC DNA]</scope>
    <source>
        <strain evidence="13 14">AAU 773</strain>
    </source>
</reference>
<dbReference type="Gene3D" id="3.40.50.620">
    <property type="entry name" value="HUPs"/>
    <property type="match status" value="1"/>
</dbReference>
<evidence type="ECO:0000256" key="7">
    <source>
        <dbReference type="ARBA" id="ARBA00023146"/>
    </source>
</evidence>
<evidence type="ECO:0000256" key="4">
    <source>
        <dbReference type="ARBA" id="ARBA00022741"/>
    </source>
</evidence>
<evidence type="ECO:0000313" key="13">
    <source>
        <dbReference type="EMBL" id="KAK8848930.1"/>
    </source>
</evidence>
<evidence type="ECO:0000256" key="2">
    <source>
        <dbReference type="ARBA" id="ARBA00012837"/>
    </source>
</evidence>
<evidence type="ECO:0000256" key="8">
    <source>
        <dbReference type="ARBA" id="ARBA00049339"/>
    </source>
</evidence>
<evidence type="ECO:0000256" key="10">
    <source>
        <dbReference type="SAM" id="Phobius"/>
    </source>
</evidence>
<dbReference type="InterPro" id="IPR008909">
    <property type="entry name" value="DALR_anticod-bd"/>
</dbReference>
<keyword evidence="7" id="KW-0030">Aminoacyl-tRNA synthetase</keyword>
<evidence type="ECO:0000259" key="12">
    <source>
        <dbReference type="Pfam" id="PF05746"/>
    </source>
</evidence>
<dbReference type="Gene3D" id="3.30.1360.70">
    <property type="entry name" value="Arginyl tRNA synthetase N-terminal domain"/>
    <property type="match status" value="1"/>
</dbReference>
<evidence type="ECO:0000256" key="3">
    <source>
        <dbReference type="ARBA" id="ARBA00022598"/>
    </source>
</evidence>
<feature type="transmembrane region" description="Helical" evidence="10">
    <location>
        <begin position="1269"/>
        <end position="1288"/>
    </location>
</feature>
<dbReference type="Pfam" id="PF00750">
    <property type="entry name" value="tRNA-synt_1d"/>
    <property type="match status" value="1"/>
</dbReference>
<keyword evidence="4" id="KW-0547">Nucleotide-binding</keyword>
<keyword evidence="10" id="KW-0812">Transmembrane</keyword>
<accession>A0ABR2HLC6</accession>
<dbReference type="EMBL" id="JAPCWZ010000010">
    <property type="protein sequence ID" value="KAK8848930.1"/>
    <property type="molecule type" value="Genomic_DNA"/>
</dbReference>
<keyword evidence="3" id="KW-0436">Ligase</keyword>
<feature type="transmembrane region" description="Helical" evidence="10">
    <location>
        <begin position="1226"/>
        <end position="1249"/>
    </location>
</feature>
<feature type="region of interest" description="Disordered" evidence="9">
    <location>
        <begin position="1032"/>
        <end position="1070"/>
    </location>
</feature>
<dbReference type="Proteomes" id="UP001390339">
    <property type="component" value="Unassembled WGS sequence"/>
</dbReference>
<keyword evidence="5" id="KW-0067">ATP-binding</keyword>
<evidence type="ECO:0000256" key="6">
    <source>
        <dbReference type="ARBA" id="ARBA00022917"/>
    </source>
</evidence>
<comment type="caution">
    <text evidence="13">The sequence shown here is derived from an EMBL/GenBank/DDBJ whole genome shotgun (WGS) entry which is preliminary data.</text>
</comment>
<evidence type="ECO:0000256" key="5">
    <source>
        <dbReference type="ARBA" id="ARBA00022840"/>
    </source>
</evidence>
<evidence type="ECO:0000256" key="9">
    <source>
        <dbReference type="SAM" id="MobiDB-lite"/>
    </source>
</evidence>
<evidence type="ECO:0000256" key="1">
    <source>
        <dbReference type="ARBA" id="ARBA00005594"/>
    </source>
</evidence>
<dbReference type="PANTHER" id="PTHR11956">
    <property type="entry name" value="ARGINYL-TRNA SYNTHETASE"/>
    <property type="match status" value="1"/>
</dbReference>
<protein>
    <recommendedName>
        <fullName evidence="2">arginine--tRNA ligase</fullName>
        <ecNumber evidence="2">6.1.1.19</ecNumber>
    </recommendedName>
</protein>
<comment type="catalytic activity">
    <reaction evidence="8">
        <text>tRNA(Arg) + L-arginine + ATP = L-arginyl-tRNA(Arg) + AMP + diphosphate</text>
        <dbReference type="Rhea" id="RHEA:20301"/>
        <dbReference type="Rhea" id="RHEA-COMP:9658"/>
        <dbReference type="Rhea" id="RHEA-COMP:9673"/>
        <dbReference type="ChEBI" id="CHEBI:30616"/>
        <dbReference type="ChEBI" id="CHEBI:32682"/>
        <dbReference type="ChEBI" id="CHEBI:33019"/>
        <dbReference type="ChEBI" id="CHEBI:78442"/>
        <dbReference type="ChEBI" id="CHEBI:78513"/>
        <dbReference type="ChEBI" id="CHEBI:456215"/>
        <dbReference type="EC" id="6.1.1.19"/>
    </reaction>
</comment>
<dbReference type="InterPro" id="IPR009080">
    <property type="entry name" value="tRNAsynth_Ia_anticodon-bd"/>
</dbReference>
<gene>
    <name evidence="13" type="ORF">PGQ11_015410</name>
</gene>
<sequence>MATLTFDGLNGLLKRLGIEADVPKLSSLDPLANPLDVYRSCLAKHISDSLGVSLPSVLLAFQSRGDPVLQDIALAIPRLGQHFDYEKLRIKNGPLSLLFAVPYVESASLRYFFGQRYFPGLIIPYITDRNVSYGRIPSRDGGIAGRVIVEFSSPNIPDGLSDKSYRSTIIGSCIANLYTFLGWDVIKLNHVGDWGKRFSLLAVAWERYGSEQAFKQGPLSHLRDILAIINEDFAPELTAQREAMGDDAKILKIQKHGIHAQRNAFNQRLEKLDQSATLLVQRFREAALQEYEADYRSFGITFDEYSGESEAARCPGLLDEIENTLRTKQVCEYHNGTWLINFDNHGLKGLGTALLRAADGSTTFLLRDLAAAIFRERKFHFDRMIYVASNDMALHYRRLFAALRLMGLNCTVQKLQHVGFGRIHNHPDVFDGTTSLGTVLANSIAMVRESNLEEDYKSEQLEPDASFSKGITVLIEQDLTSKRAKGYRFDLAKTFNRKLSRRPELWGAYCVVKRSLLVSKEWKANATSQHTYYNEPLKAPDHYQRDEFIDVMRLLVHFPSVVGEVYKTLEFAKLLSYIYEVAWAVHELFDESLAEDDGPSIDDVHYVRCRDTVSRCVLPVMENTFQILGLPLLDDNERLLMPQLDEAPMTSAISGNPSFPRLDQVEGTPPPYSEPIGERRASNDIDDIDDIESVQSTIFSCASIQSSKSSCDDDSILAVLELATFLMCDEELVALISTAYEKVGQIRFQRNMARFLAKFSRNLLREACTDLQHQAAGFVRRYAQHAAMQMGKDLGAPKAPTAPTHPATVALDDGNAKSSQLNQWIESQVWFQDRKLQGTVEIDEREAEIAWKPNDGIDDVSDSELSEDLQQDSLQSLDEVKGFLRSANALVTLRNEMRHWLKLGVVERQSMAASDEEYVIETKPSYEGRLSDIIKKSMERCAGTRLSWAPWSNPVYEQGSNRIRVYTMLQRGQQVYEDVPITLAESIFPKLKDPLLPHSRIVIRLSGTSLLSLVAGRSSKTVATAAPLTQTELKTSRDQSAASAMRENIATRSNIRNTSEPNNSPLQPANKDKKSALFLSADVGPNASRAKQVDIGSDDKKTLVNLRQAYGSLCLGWLSWKRATGVKFYKFDSFLYKSSENVHCISIHRDKERYPIASDPEYPEYSYQPRPWPSDQFYPSNEVWHYFSHPSDCGTSDALNRVLPVRVKGTLDSHARAFGIYIEERYSVWAIFLPACVAIGITLAATLWFVPQWLSTHPDDLQGATVPTMLVSSVLGSLFQAFFSLLVFRWTHS</sequence>
<dbReference type="InterPro" id="IPR035684">
    <property type="entry name" value="ArgRS_core"/>
</dbReference>
<keyword evidence="6" id="KW-0648">Protein biosynthesis</keyword>
<keyword evidence="14" id="KW-1185">Reference proteome</keyword>
<name>A0ABR2HLC6_9PEZI</name>
<dbReference type="Gene3D" id="1.10.730.10">
    <property type="entry name" value="Isoleucyl-tRNA Synthetase, Domain 1"/>
    <property type="match status" value="1"/>
</dbReference>
<dbReference type="PANTHER" id="PTHR11956:SF11">
    <property type="entry name" value="ARGININE--TRNA LIGASE, MITOCHONDRIAL-RELATED"/>
    <property type="match status" value="1"/>
</dbReference>
<proteinExistence type="inferred from homology"/>
<dbReference type="SUPFAM" id="SSF47323">
    <property type="entry name" value="Anticodon-binding domain of a subclass of class I aminoacyl-tRNA synthetases"/>
    <property type="match status" value="1"/>
</dbReference>
<organism evidence="13 14">
    <name type="scientific">Apiospora arundinis</name>
    <dbReference type="NCBI Taxonomy" id="335852"/>
    <lineage>
        <taxon>Eukaryota</taxon>
        <taxon>Fungi</taxon>
        <taxon>Dikarya</taxon>
        <taxon>Ascomycota</taxon>
        <taxon>Pezizomycotina</taxon>
        <taxon>Sordariomycetes</taxon>
        <taxon>Xylariomycetidae</taxon>
        <taxon>Amphisphaeriales</taxon>
        <taxon>Apiosporaceae</taxon>
        <taxon>Apiospora</taxon>
    </lineage>
</organism>
<dbReference type="PRINTS" id="PR01038">
    <property type="entry name" value="TRNASYNTHARG"/>
</dbReference>
<dbReference type="InterPro" id="IPR001278">
    <property type="entry name" value="Arg-tRNA-ligase"/>
</dbReference>
<feature type="domain" description="DALR anticodon binding" evidence="12">
    <location>
        <begin position="538"/>
        <end position="633"/>
    </location>
</feature>
<keyword evidence="10" id="KW-1133">Transmembrane helix</keyword>
<dbReference type="SUPFAM" id="SSF52374">
    <property type="entry name" value="Nucleotidylyl transferase"/>
    <property type="match status" value="1"/>
</dbReference>
<dbReference type="InterPro" id="IPR014729">
    <property type="entry name" value="Rossmann-like_a/b/a_fold"/>
</dbReference>
<feature type="domain" description="Arginyl-tRNA synthetase catalytic core" evidence="11">
    <location>
        <begin position="146"/>
        <end position="490"/>
    </location>
</feature>
<feature type="compositionally biased region" description="Polar residues" evidence="9">
    <location>
        <begin position="1050"/>
        <end position="1067"/>
    </location>
</feature>
<dbReference type="EC" id="6.1.1.19" evidence="2"/>
<feature type="compositionally biased region" description="Polar residues" evidence="9">
    <location>
        <begin position="1032"/>
        <end position="1042"/>
    </location>
</feature>
<dbReference type="Pfam" id="PF05746">
    <property type="entry name" value="DALR_1"/>
    <property type="match status" value="1"/>
</dbReference>
<evidence type="ECO:0000313" key="14">
    <source>
        <dbReference type="Proteomes" id="UP001390339"/>
    </source>
</evidence>
<evidence type="ECO:0000259" key="11">
    <source>
        <dbReference type="Pfam" id="PF00750"/>
    </source>
</evidence>
<comment type="similarity">
    <text evidence="1">Belongs to the class-I aminoacyl-tRNA synthetase family.</text>
</comment>
<keyword evidence="10" id="KW-0472">Membrane</keyword>